<dbReference type="PROSITE" id="PS51257">
    <property type="entry name" value="PROKAR_LIPOPROTEIN"/>
    <property type="match status" value="1"/>
</dbReference>
<keyword evidence="3" id="KW-1185">Reference proteome</keyword>
<dbReference type="InterPro" id="IPR029058">
    <property type="entry name" value="AB_hydrolase_fold"/>
</dbReference>
<accession>A0A3B6V7P6</accession>
<evidence type="ECO:0000313" key="3">
    <source>
        <dbReference type="Proteomes" id="UP000001803"/>
    </source>
</evidence>
<dbReference type="AlphaFoldDB" id="A0A3B6V7P6"/>
<sequence>MRGIQMIKIKIFISILSSIIILSCSANNNTAETTTITDYSDKNNWLNIPSTSNEVDVFYLYPTTWVRANTNDSIVCPIDYEPMRSTVTNSMLEQTGIFEEVGNVYAPFYRQADALYLMNTNNNITKEEQDKYFYSSPKEDAIAAFDYYIKNYNNGKPFILAGHSQGAMMIKEILIDYFKTNENLKNRMVAAYIFGYSVTQKDLDENPHLRFANSEYDTGVIISYNTEAPDFNGYNPCLLDGAISINPISWTLDETLATKEQSLGANISHNYGNPDANIVTNSGNPSKIADAKVDKARGVIKCSTINPDDFYVRGGGVFEKGVYHVYDIALYYYDLKENVRKRVGAFWK</sequence>
<dbReference type="KEGG" id="bhy:BHWA1_00044"/>
<dbReference type="InterPro" id="IPR021440">
    <property type="entry name" value="DUF3089"/>
</dbReference>
<name>A0A3B6V7P6_BRAHW</name>
<keyword evidence="1" id="KW-0732">Signal</keyword>
<dbReference type="SUPFAM" id="SSF53474">
    <property type="entry name" value="alpha/beta-Hydrolases"/>
    <property type="match status" value="1"/>
</dbReference>
<evidence type="ECO:0000313" key="2">
    <source>
        <dbReference type="EMBL" id="ACN82547.1"/>
    </source>
</evidence>
<feature type="signal peptide" evidence="1">
    <location>
        <begin position="1"/>
        <end position="26"/>
    </location>
</feature>
<evidence type="ECO:0008006" key="4">
    <source>
        <dbReference type="Google" id="ProtNLM"/>
    </source>
</evidence>
<dbReference type="STRING" id="565034.BHWA1_00044"/>
<dbReference type="Pfam" id="PF11288">
    <property type="entry name" value="DUF3089"/>
    <property type="match status" value="1"/>
</dbReference>
<evidence type="ECO:0000256" key="1">
    <source>
        <dbReference type="SAM" id="SignalP"/>
    </source>
</evidence>
<dbReference type="RefSeq" id="WP_012669600.1">
    <property type="nucleotide sequence ID" value="NC_012225.1"/>
</dbReference>
<dbReference type="EMBL" id="CP001357">
    <property type="protein sequence ID" value="ACN82547.1"/>
    <property type="molecule type" value="Genomic_DNA"/>
</dbReference>
<organism evidence="2 3">
    <name type="scientific">Brachyspira hyodysenteriae (strain ATCC 49526 / WA1)</name>
    <dbReference type="NCBI Taxonomy" id="565034"/>
    <lineage>
        <taxon>Bacteria</taxon>
        <taxon>Pseudomonadati</taxon>
        <taxon>Spirochaetota</taxon>
        <taxon>Spirochaetia</taxon>
        <taxon>Brachyspirales</taxon>
        <taxon>Brachyspiraceae</taxon>
        <taxon>Brachyspira</taxon>
    </lineage>
</organism>
<feature type="chain" id="PRO_5017471024" description="DUF3089 domain-containing protein" evidence="1">
    <location>
        <begin position="27"/>
        <end position="348"/>
    </location>
</feature>
<reference evidence="2 3" key="1">
    <citation type="journal article" date="2009" name="PLoS ONE">
        <title>Genome sequence of the pathogenic intestinal spirochete Brachyspira hyodysenteriae reveals adaptations to its lifestyle in the porcine large intestine.</title>
        <authorList>
            <person name="Bellgard M.I."/>
            <person name="Wanchanthuek P."/>
            <person name="La T."/>
            <person name="Ryan K."/>
            <person name="Moolhuijzen P."/>
            <person name="Albertyn Z."/>
            <person name="Shaban B."/>
            <person name="Motro Y."/>
            <person name="Dunn D.S."/>
            <person name="Schibeci D."/>
            <person name="Hunter A."/>
            <person name="Barrero R."/>
            <person name="Phillips N.D."/>
            <person name="Hampson D.J."/>
        </authorList>
    </citation>
    <scope>NUCLEOTIDE SEQUENCE [LARGE SCALE GENOMIC DNA]</scope>
    <source>
        <strain evidence="3">ATCC 49526 / WA1</strain>
    </source>
</reference>
<gene>
    <name evidence="2" type="ordered locus">BHWA1_00044</name>
</gene>
<protein>
    <recommendedName>
        <fullName evidence="4">DUF3089 domain-containing protein</fullName>
    </recommendedName>
</protein>
<dbReference type="Proteomes" id="UP000001803">
    <property type="component" value="Chromosome"/>
</dbReference>
<dbReference type="Gene3D" id="3.40.50.1820">
    <property type="entry name" value="alpha/beta hydrolase"/>
    <property type="match status" value="1"/>
</dbReference>
<proteinExistence type="predicted"/>